<organism evidence="2 3">
    <name type="scientific">Variovorax ginsengisoli</name>
    <dbReference type="NCBI Taxonomy" id="363844"/>
    <lineage>
        <taxon>Bacteria</taxon>
        <taxon>Pseudomonadati</taxon>
        <taxon>Pseudomonadota</taxon>
        <taxon>Betaproteobacteria</taxon>
        <taxon>Burkholderiales</taxon>
        <taxon>Comamonadaceae</taxon>
        <taxon>Variovorax</taxon>
    </lineage>
</organism>
<reference evidence="2" key="1">
    <citation type="submission" date="2023-06" db="EMBL/GenBank/DDBJ databases">
        <authorList>
            <person name="Jiang Y."/>
            <person name="Liu Q."/>
        </authorList>
    </citation>
    <scope>NUCLEOTIDE SEQUENCE</scope>
    <source>
        <strain evidence="2">CGMCC 1.12090</strain>
    </source>
</reference>
<keyword evidence="1" id="KW-0732">Signal</keyword>
<keyword evidence="3" id="KW-1185">Reference proteome</keyword>
<evidence type="ECO:0008006" key="4">
    <source>
        <dbReference type="Google" id="ProtNLM"/>
    </source>
</evidence>
<feature type="signal peptide" evidence="1">
    <location>
        <begin position="1"/>
        <end position="22"/>
    </location>
</feature>
<dbReference type="RefSeq" id="WP_301811981.1">
    <property type="nucleotide sequence ID" value="NZ_JAUJZH010000013.1"/>
</dbReference>
<sequence length="138" mass="14414">MRRLLPVAAALLAAAHCAGVIARDAPVPVLAPGAYLSGGVGDNERQRMRESRDLFNLRLAFAEVGTGAYIPGVEVLIEPVGPGPSYGPFVDVGPILYVTLRPGTYLVRATYAGVVRSATLRVGKGATAATLYWPVIPG</sequence>
<comment type="caution">
    <text evidence="2">The sequence shown here is derived from an EMBL/GenBank/DDBJ whole genome shotgun (WGS) entry which is preliminary data.</text>
</comment>
<evidence type="ECO:0000256" key="1">
    <source>
        <dbReference type="SAM" id="SignalP"/>
    </source>
</evidence>
<accession>A0ABT8S831</accession>
<gene>
    <name evidence="2" type="ORF">Q2T77_18980</name>
</gene>
<protein>
    <recommendedName>
        <fullName evidence="4">Carboxypeptidase regulatory-like domain-containing protein</fullName>
    </recommendedName>
</protein>
<dbReference type="EMBL" id="JAUKVY010000013">
    <property type="protein sequence ID" value="MDO1534377.1"/>
    <property type="molecule type" value="Genomic_DNA"/>
</dbReference>
<name>A0ABT8S831_9BURK</name>
<dbReference type="Proteomes" id="UP001169027">
    <property type="component" value="Unassembled WGS sequence"/>
</dbReference>
<evidence type="ECO:0000313" key="2">
    <source>
        <dbReference type="EMBL" id="MDO1534377.1"/>
    </source>
</evidence>
<evidence type="ECO:0000313" key="3">
    <source>
        <dbReference type="Proteomes" id="UP001169027"/>
    </source>
</evidence>
<proteinExistence type="predicted"/>
<feature type="chain" id="PRO_5047532116" description="Carboxypeptidase regulatory-like domain-containing protein" evidence="1">
    <location>
        <begin position="23"/>
        <end position="138"/>
    </location>
</feature>